<feature type="region of interest" description="Disordered" evidence="3">
    <location>
        <begin position="646"/>
        <end position="740"/>
    </location>
</feature>
<dbReference type="PANTHER" id="PTHR34805">
    <property type="entry name" value="PROTEIN MODIFIER OF SNC1 1"/>
    <property type="match status" value="1"/>
</dbReference>
<reference evidence="6" key="1">
    <citation type="journal article" date="2023" name="Nat. Commun.">
        <title>Diploid and tetraploid genomes of Acorus and the evolution of monocots.</title>
        <authorList>
            <person name="Ma L."/>
            <person name="Liu K.W."/>
            <person name="Li Z."/>
            <person name="Hsiao Y.Y."/>
            <person name="Qi Y."/>
            <person name="Fu T."/>
            <person name="Tang G.D."/>
            <person name="Zhang D."/>
            <person name="Sun W.H."/>
            <person name="Liu D.K."/>
            <person name="Li Y."/>
            <person name="Chen G.Z."/>
            <person name="Liu X.D."/>
            <person name="Liao X.Y."/>
            <person name="Jiang Y.T."/>
            <person name="Yu X."/>
            <person name="Hao Y."/>
            <person name="Huang J."/>
            <person name="Zhao X.W."/>
            <person name="Ke S."/>
            <person name="Chen Y.Y."/>
            <person name="Wu W.L."/>
            <person name="Hsu J.L."/>
            <person name="Lin Y.F."/>
            <person name="Huang M.D."/>
            <person name="Li C.Y."/>
            <person name="Huang L."/>
            <person name="Wang Z.W."/>
            <person name="Zhao X."/>
            <person name="Zhong W.Y."/>
            <person name="Peng D.H."/>
            <person name="Ahmad S."/>
            <person name="Lan S."/>
            <person name="Zhang J.S."/>
            <person name="Tsai W.C."/>
            <person name="Van de Peer Y."/>
            <person name="Liu Z.J."/>
        </authorList>
    </citation>
    <scope>NUCLEOTIDE SEQUENCE</scope>
    <source>
        <strain evidence="6">CP</strain>
    </source>
</reference>
<evidence type="ECO:0000256" key="2">
    <source>
        <dbReference type="SAM" id="Coils"/>
    </source>
</evidence>
<keyword evidence="4" id="KW-0812">Transmembrane</keyword>
<reference evidence="6" key="2">
    <citation type="submission" date="2023-06" db="EMBL/GenBank/DDBJ databases">
        <authorList>
            <person name="Ma L."/>
            <person name="Liu K.-W."/>
            <person name="Li Z."/>
            <person name="Hsiao Y.-Y."/>
            <person name="Qi Y."/>
            <person name="Fu T."/>
            <person name="Tang G."/>
            <person name="Zhang D."/>
            <person name="Sun W.-H."/>
            <person name="Liu D.-K."/>
            <person name="Li Y."/>
            <person name="Chen G.-Z."/>
            <person name="Liu X.-D."/>
            <person name="Liao X.-Y."/>
            <person name="Jiang Y.-T."/>
            <person name="Yu X."/>
            <person name="Hao Y."/>
            <person name="Huang J."/>
            <person name="Zhao X.-W."/>
            <person name="Ke S."/>
            <person name="Chen Y.-Y."/>
            <person name="Wu W.-L."/>
            <person name="Hsu J.-L."/>
            <person name="Lin Y.-F."/>
            <person name="Huang M.-D."/>
            <person name="Li C.-Y."/>
            <person name="Huang L."/>
            <person name="Wang Z.-W."/>
            <person name="Zhao X."/>
            <person name="Zhong W.-Y."/>
            <person name="Peng D.-H."/>
            <person name="Ahmad S."/>
            <person name="Lan S."/>
            <person name="Zhang J.-S."/>
            <person name="Tsai W.-C."/>
            <person name="Van De Peer Y."/>
            <person name="Liu Z.-J."/>
        </authorList>
    </citation>
    <scope>NUCLEOTIDE SEQUENCE</scope>
    <source>
        <strain evidence="6">CP</strain>
        <tissue evidence="6">Leaves</tissue>
    </source>
</reference>
<feature type="compositionally biased region" description="Polar residues" evidence="3">
    <location>
        <begin position="73"/>
        <end position="88"/>
    </location>
</feature>
<keyword evidence="4" id="KW-1133">Transmembrane helix</keyword>
<feature type="compositionally biased region" description="Basic and acidic residues" evidence="3">
    <location>
        <begin position="1462"/>
        <end position="1475"/>
    </location>
</feature>
<dbReference type="GO" id="GO:0040029">
    <property type="term" value="P:epigenetic regulation of gene expression"/>
    <property type="evidence" value="ECO:0007669"/>
    <property type="project" value="TreeGrafter"/>
</dbReference>
<evidence type="ECO:0000256" key="4">
    <source>
        <dbReference type="SAM" id="Phobius"/>
    </source>
</evidence>
<feature type="compositionally biased region" description="Basic and acidic residues" evidence="3">
    <location>
        <begin position="762"/>
        <end position="776"/>
    </location>
</feature>
<name>A0AAV9DJT0_ACOCL</name>
<dbReference type="InterPro" id="IPR009738">
    <property type="entry name" value="BAT2_N"/>
</dbReference>
<feature type="compositionally biased region" description="Polar residues" evidence="3">
    <location>
        <begin position="1445"/>
        <end position="1461"/>
    </location>
</feature>
<feature type="region of interest" description="Disordered" evidence="3">
    <location>
        <begin position="1255"/>
        <end position="1302"/>
    </location>
</feature>
<dbReference type="Proteomes" id="UP001180020">
    <property type="component" value="Unassembled WGS sequence"/>
</dbReference>
<organism evidence="6 7">
    <name type="scientific">Acorus calamus</name>
    <name type="common">Sweet flag</name>
    <dbReference type="NCBI Taxonomy" id="4465"/>
    <lineage>
        <taxon>Eukaryota</taxon>
        <taxon>Viridiplantae</taxon>
        <taxon>Streptophyta</taxon>
        <taxon>Embryophyta</taxon>
        <taxon>Tracheophyta</taxon>
        <taxon>Spermatophyta</taxon>
        <taxon>Magnoliopsida</taxon>
        <taxon>Liliopsida</taxon>
        <taxon>Acoraceae</taxon>
        <taxon>Acorus</taxon>
    </lineage>
</organism>
<gene>
    <name evidence="6" type="primary">MOS1</name>
    <name evidence="6" type="ORF">QJS10_CPB12g00098</name>
</gene>
<feature type="transmembrane region" description="Helical" evidence="4">
    <location>
        <begin position="1577"/>
        <end position="1597"/>
    </location>
</feature>
<feature type="compositionally biased region" description="Basic and acidic residues" evidence="3">
    <location>
        <begin position="269"/>
        <end position="287"/>
    </location>
</feature>
<protein>
    <submittedName>
        <fullName evidence="6">Protein MODIFIER OF SNC1 1</fullName>
    </submittedName>
</protein>
<feature type="region of interest" description="Disordered" evidence="3">
    <location>
        <begin position="196"/>
        <end position="228"/>
    </location>
</feature>
<keyword evidence="2" id="KW-0175">Coiled coil</keyword>
<keyword evidence="1" id="KW-0597">Phosphoprotein</keyword>
<comment type="caution">
    <text evidence="6">The sequence shown here is derived from an EMBL/GenBank/DDBJ whole genome shotgun (WGS) entry which is preliminary data.</text>
</comment>
<feature type="domain" description="BAT2 N-terminal" evidence="5">
    <location>
        <begin position="15"/>
        <end position="135"/>
    </location>
</feature>
<feature type="region of interest" description="Disordered" evidence="3">
    <location>
        <begin position="263"/>
        <end position="296"/>
    </location>
</feature>
<feature type="region of interest" description="Disordered" evidence="3">
    <location>
        <begin position="1005"/>
        <end position="1031"/>
    </location>
</feature>
<feature type="compositionally biased region" description="Polar residues" evidence="3">
    <location>
        <begin position="206"/>
        <end position="222"/>
    </location>
</feature>
<evidence type="ECO:0000313" key="7">
    <source>
        <dbReference type="Proteomes" id="UP001180020"/>
    </source>
</evidence>
<evidence type="ECO:0000259" key="5">
    <source>
        <dbReference type="Pfam" id="PF07001"/>
    </source>
</evidence>
<feature type="compositionally biased region" description="Polar residues" evidence="3">
    <location>
        <begin position="646"/>
        <end position="665"/>
    </location>
</feature>
<evidence type="ECO:0000313" key="6">
    <source>
        <dbReference type="EMBL" id="KAK1301510.1"/>
    </source>
</evidence>
<evidence type="ECO:0000256" key="3">
    <source>
        <dbReference type="SAM" id="MobiDB-lite"/>
    </source>
</evidence>
<dbReference type="CDD" id="cd22249">
    <property type="entry name" value="UDM1_RNF168_RNF169-like"/>
    <property type="match status" value="1"/>
</dbReference>
<dbReference type="Pfam" id="PF07001">
    <property type="entry name" value="BAT2_N"/>
    <property type="match status" value="1"/>
</dbReference>
<dbReference type="PANTHER" id="PTHR34805:SF1">
    <property type="entry name" value="PROTEIN MODIFIER OF SNC1 1"/>
    <property type="match status" value="1"/>
</dbReference>
<feature type="region of interest" description="Disordered" evidence="3">
    <location>
        <begin position="1087"/>
        <end position="1110"/>
    </location>
</feature>
<feature type="compositionally biased region" description="Basic and acidic residues" evidence="3">
    <location>
        <begin position="1377"/>
        <end position="1396"/>
    </location>
</feature>
<keyword evidence="7" id="KW-1185">Reference proteome</keyword>
<feature type="region of interest" description="Disordered" evidence="3">
    <location>
        <begin position="1328"/>
        <end position="1530"/>
    </location>
</feature>
<evidence type="ECO:0000256" key="1">
    <source>
        <dbReference type="ARBA" id="ARBA00022553"/>
    </source>
</evidence>
<feature type="compositionally biased region" description="Polar residues" evidence="3">
    <location>
        <begin position="1479"/>
        <end position="1494"/>
    </location>
</feature>
<feature type="compositionally biased region" description="Polar residues" evidence="3">
    <location>
        <begin position="150"/>
        <end position="165"/>
    </location>
</feature>
<keyword evidence="4" id="KW-0472">Membrane</keyword>
<feature type="compositionally biased region" description="Basic and acidic residues" evidence="3">
    <location>
        <begin position="1509"/>
        <end position="1530"/>
    </location>
</feature>
<feature type="region of interest" description="Disordered" evidence="3">
    <location>
        <begin position="756"/>
        <end position="785"/>
    </location>
</feature>
<feature type="coiled-coil region" evidence="2">
    <location>
        <begin position="797"/>
        <end position="832"/>
    </location>
</feature>
<feature type="compositionally biased region" description="Polar residues" evidence="3">
    <location>
        <begin position="57"/>
        <end position="66"/>
    </location>
</feature>
<feature type="compositionally biased region" description="Polar residues" evidence="3">
    <location>
        <begin position="111"/>
        <end position="136"/>
    </location>
</feature>
<feature type="compositionally biased region" description="Polar residues" evidence="3">
    <location>
        <begin position="1280"/>
        <end position="1302"/>
    </location>
</feature>
<dbReference type="EMBL" id="JAUJYO010000012">
    <property type="protein sequence ID" value="KAK1301510.1"/>
    <property type="molecule type" value="Genomic_DNA"/>
</dbReference>
<feature type="region of interest" description="Disordered" evidence="3">
    <location>
        <begin position="510"/>
        <end position="554"/>
    </location>
</feature>
<feature type="compositionally biased region" description="Basic residues" evidence="3">
    <location>
        <begin position="1355"/>
        <end position="1367"/>
    </location>
</feature>
<proteinExistence type="predicted"/>
<feature type="region of interest" description="Disordered" evidence="3">
    <location>
        <begin position="1"/>
        <end position="173"/>
    </location>
</feature>
<accession>A0AAV9DJT0</accession>
<feature type="region of interest" description="Disordered" evidence="3">
    <location>
        <begin position="1541"/>
        <end position="1560"/>
    </location>
</feature>
<sequence length="1604" mass="174339">MASSTMTGDRRWPPQRRGGMTVLGKVAVPKPVNLPSQRSENHGLDPNVEIVPKGTLSWGSRTSSSPKAWASHASLSPNTDGSAGSTLVNGRPSSGGSGTRPSTSGSDKSLESASNAWGPSSRPSSASGVLASNQASRVAARPRSAEPRPGSSQLSRFAETLTENSAPPWGAAGTAEKLPAVSSKINVFSLSSGDFPSLGAEKFSELQPQKGHSSHGRPSSASGGRGTQKEMIEAADTGNGSHGRPSSASSGLARQEMLEVLKTGIAEDESSRASTERGTVDTWRRDNPQSVGGETLPNVEKWQRDPQKTLLYPHSNMPPHQFDPWHGHPVRNPMEAGWYRGPPQHGPYTPPGMPGSYPPVEPFPFYPAQPIPRPGGPGAFCPKNGETFRPHMPDSRVVPNLPVVPVIPGGYPSAMPYDGYYGPPRGGFSNPNERDAQFMGIGPRPGAYNHYPNQNPGTFHAKPGGCILTVDKETGHAKEAPQGAYKVLLKHHDGWGGDDADDKKEDLVWSVPGSSVRGDDLGCGKNEQMEISESASGEKDSSQSSSHRGGQNKGFIKDKLADDALVKNPEKAAFLQCTQHHSVSKKDATLIEKVESLNTKVQKPDVRYDAGVGSAREDKLKETRNVSMKADYSTKEVGTSNIAKKVSSTGVSNSFSKEVDSSNGDKSTESRNSEMSVLKPSEPHTHVSGSLNSSEFGEKARTHLPRSDPGAQGRSLKLQSKSHHDDVLKNRSPSGDNSIPVRNQIEIRYDIQVVDSQSSQRVPEKQELHHVGKDGGESSMPTSMDSDDLKVQRAKMREIAIQRVKQLQKEEEERTREQKAKALAKLEELNKRKMVESSKLDQPLIGGIVQHKDEESADSAVLDSSFHGPALAHSLSLNSTGTAAQMGGTVDPSVASTNLPPGTVDGSHENSIVSHKDVKKVEAMSQKLHSQLLESGDPKQKQMGYKRKQIISLEKNVGDKNLENVGEKVSHTMGRIGGLNDNGASSTVNVVAGDCVPVNPKETKVPVMQHRKKHNRSVKNKHRSDEVSSGAESQLSLAIETSLKKLTIQSSTLESSEMVAQAVEVPAQTSKEPTVIGDVFGVSSAYQNRSPHSEARGRVSSKWKSQAERKMTWNPQSVRVRDKFHASEAVWAPVRPINKVESPEESVQISTGDITEQSLGKNGHSLQSGVRNKRAEMERYAPKPVVAKELSQQGNPILAIAKELSQKDIPQQPLPPVMHSKPDKTNVATDMSTVNCETIVVNGPVSKAGFAAETKTGQNGETSKHHRHERGPGSWHQRGPTEQNSVPRNSNEGTSPSDTSNNVQKIVDQSQLPKHEFQSLQHQPEYYNNWNDDVSMPSEPVSSPIIVKDHNTSGRGKRHPYKGHRGQYHAPSASKDNQSEPSDRVIEDHSVNERIRPNWQPKPRASPNHHRQGNRGNGGQRAVPLFGMDQPPPFTEMNNDAPAPSENQKTWAADMPNSSYQDTRRDAKRHTEEARPQMQDLSTVSVPQHDQPVTSGVRRHGQHGVRFNRGQEDRPYRGRREMGQDISDKQNARYVYQPVGSYNNHNNKKPNESVQLSSAPGDEVERPLALRLQGTVIVVRGMGAVVFIFMGGTVGLLRKMVLPM</sequence>
<dbReference type="InterPro" id="IPR038808">
    <property type="entry name" value="MOS1-like"/>
</dbReference>
<feature type="compositionally biased region" description="Polar residues" evidence="3">
    <location>
        <begin position="731"/>
        <end position="740"/>
    </location>
</feature>
<feature type="compositionally biased region" description="Basic residues" evidence="3">
    <location>
        <begin position="1009"/>
        <end position="1022"/>
    </location>
</feature>